<dbReference type="SUPFAM" id="SSF46689">
    <property type="entry name" value="Homeodomain-like"/>
    <property type="match status" value="1"/>
</dbReference>
<dbReference type="Pfam" id="PF02316">
    <property type="entry name" value="HTH_Tnp_Mu_1"/>
    <property type="match status" value="1"/>
</dbReference>
<dbReference type="InterPro" id="IPR009004">
    <property type="entry name" value="Transposase_Mu_C"/>
</dbReference>
<name>A0ABW4S9J2_9RHOB</name>
<accession>A0ABW4S9J2</accession>
<protein>
    <submittedName>
        <fullName evidence="3">Transposase domain-containing protein</fullName>
    </submittedName>
</protein>
<reference evidence="4" key="1">
    <citation type="journal article" date="2019" name="Int. J. Syst. Evol. Microbiol.">
        <title>The Global Catalogue of Microorganisms (GCM) 10K type strain sequencing project: providing services to taxonomists for standard genome sequencing and annotation.</title>
        <authorList>
            <consortium name="The Broad Institute Genomics Platform"/>
            <consortium name="The Broad Institute Genome Sequencing Center for Infectious Disease"/>
            <person name="Wu L."/>
            <person name="Ma J."/>
        </authorList>
    </citation>
    <scope>NUCLEOTIDE SEQUENCE [LARGE SCALE GENOMIC DNA]</scope>
    <source>
        <strain evidence="4">CGMCC 4.7242</strain>
    </source>
</reference>
<feature type="domain" description="HTH Mu-type" evidence="2">
    <location>
        <begin position="7"/>
        <end position="78"/>
    </location>
</feature>
<dbReference type="SUPFAM" id="SSF50610">
    <property type="entry name" value="mu transposase, C-terminal domain"/>
    <property type="match status" value="1"/>
</dbReference>
<dbReference type="Gene3D" id="3.30.420.10">
    <property type="entry name" value="Ribonuclease H-like superfamily/Ribonuclease H"/>
    <property type="match status" value="1"/>
</dbReference>
<dbReference type="InterPro" id="IPR004189">
    <property type="entry name" value="Phage_Mu_transposase"/>
</dbReference>
<dbReference type="InterPro" id="IPR009061">
    <property type="entry name" value="DNA-bd_dom_put_sf"/>
</dbReference>
<proteinExistence type="predicted"/>
<dbReference type="InterPro" id="IPR036397">
    <property type="entry name" value="RNaseH_sf"/>
</dbReference>
<dbReference type="SUPFAM" id="SSF46955">
    <property type="entry name" value="Putative DNA-binding domain"/>
    <property type="match status" value="1"/>
</dbReference>
<dbReference type="InterPro" id="IPR015126">
    <property type="entry name" value="Mu_I-gamma"/>
</dbReference>
<dbReference type="InterPro" id="IPR036388">
    <property type="entry name" value="WH-like_DNA-bd_sf"/>
</dbReference>
<evidence type="ECO:0000259" key="2">
    <source>
        <dbReference type="PROSITE" id="PS51702"/>
    </source>
</evidence>
<dbReference type="PROSITE" id="PS50994">
    <property type="entry name" value="INTEGRASE"/>
    <property type="match status" value="1"/>
</dbReference>
<dbReference type="InterPro" id="IPR012337">
    <property type="entry name" value="RNaseH-like_sf"/>
</dbReference>
<dbReference type="Gene3D" id="1.10.10.10">
    <property type="entry name" value="Winged helix-like DNA-binding domain superfamily/Winged helix DNA-binding domain"/>
    <property type="match status" value="1"/>
</dbReference>
<evidence type="ECO:0000313" key="3">
    <source>
        <dbReference type="EMBL" id="MFD1914143.1"/>
    </source>
</evidence>
<comment type="caution">
    <text evidence="3">The sequence shown here is derived from an EMBL/GenBank/DDBJ whole genome shotgun (WGS) entry which is preliminary data.</text>
</comment>
<dbReference type="InterPro" id="IPR001584">
    <property type="entry name" value="Integrase_cat-core"/>
</dbReference>
<dbReference type="Proteomes" id="UP001597353">
    <property type="component" value="Unassembled WGS sequence"/>
</dbReference>
<dbReference type="InterPro" id="IPR003314">
    <property type="entry name" value="Mu-type_HTH"/>
</dbReference>
<gene>
    <name evidence="3" type="ORF">ACFSGJ_18225</name>
</gene>
<dbReference type="InterPro" id="IPR009057">
    <property type="entry name" value="Homeodomain-like_sf"/>
</dbReference>
<evidence type="ECO:0000259" key="1">
    <source>
        <dbReference type="PROSITE" id="PS50994"/>
    </source>
</evidence>
<organism evidence="3 4">
    <name type="scientific">Halodurantibacterium flavum</name>
    <dbReference type="NCBI Taxonomy" id="1382802"/>
    <lineage>
        <taxon>Bacteria</taxon>
        <taxon>Pseudomonadati</taxon>
        <taxon>Pseudomonadota</taxon>
        <taxon>Alphaproteobacteria</taxon>
        <taxon>Rhodobacterales</taxon>
        <taxon>Paracoccaceae</taxon>
        <taxon>Halodurantibacterium</taxon>
    </lineage>
</organism>
<dbReference type="SUPFAM" id="SSF53098">
    <property type="entry name" value="Ribonuclease H-like"/>
    <property type="match status" value="1"/>
</dbReference>
<dbReference type="InterPro" id="IPR015378">
    <property type="entry name" value="Transposase-like_Mu_C"/>
</dbReference>
<feature type="domain" description="Integrase catalytic" evidence="1">
    <location>
        <begin position="258"/>
        <end position="465"/>
    </location>
</feature>
<dbReference type="Pfam" id="PF02914">
    <property type="entry name" value="DDE_2"/>
    <property type="match status" value="1"/>
</dbReference>
<dbReference type="EMBL" id="JBHUGH010000034">
    <property type="protein sequence ID" value="MFD1914143.1"/>
    <property type="molecule type" value="Genomic_DNA"/>
</dbReference>
<dbReference type="Gene3D" id="2.30.30.130">
    <property type="entry name" value="Transposase, Mu, C-terminal"/>
    <property type="match status" value="1"/>
</dbReference>
<dbReference type="Gene3D" id="1.10.10.60">
    <property type="entry name" value="Homeodomain-like"/>
    <property type="match status" value="2"/>
</dbReference>
<evidence type="ECO:0000313" key="4">
    <source>
        <dbReference type="Proteomes" id="UP001597353"/>
    </source>
</evidence>
<dbReference type="PROSITE" id="PS51702">
    <property type="entry name" value="HTH_MU"/>
    <property type="match status" value="1"/>
</dbReference>
<dbReference type="Pfam" id="PF09039">
    <property type="entry name" value="HTH_Tnp_Mu_2"/>
    <property type="match status" value="1"/>
</dbReference>
<dbReference type="Pfam" id="PF09299">
    <property type="entry name" value="Mu-transpos_C"/>
    <property type="match status" value="1"/>
</dbReference>
<sequence>MVAPAREWWTTDALAASGLPDVPGTRQGVDALAARLQWRAHPEQARRRAGRGGGWEYHWKLLPLRAQTALLKAAAAPAAPEVKAEARPSRDEIWAWFDGLPEKVKETASARLRIVQLVDQLTGPMGRHLAVEAVARQEGKGTRTLWLWLSMIDGVDPADRLAYLAPRHRAAKPRRERAECSQEFLDWLKADYLRLGGPSFSSCYDRVVALCESRGVGFLAPRTARRWIEDNIPRVTRIFAREGEKGLARCFPPQIRDRSTMSAMEGVNADCHKIDVFVQWPGISKPVRPQIVAFQDLYSRKILSWRVDLDPNKVAVMSAFGEMIETWGIPEHCLFDNGREFANKWLTGGAPTRFRFKVRDQDPLGVLPMMGVKIHWATPGHGQAKPIERAFRDLADRIALDPRFAGAYVGNRPDAKPEDYGSRAIPRDEFLRVLDEGIRVHNARQGRLTETAKGRSFDETFAESYAQSRIRKATPEQNRLWLMGQKVCKLHRGHGSLTLFKNGYWADWMNEYAGQEVVARFDPENLHAGIHVYTLAGAYLGQAGCREKVGFFDLVGARLQAKAERQRRRAEKDILDAMRPVSVRDYAAELDKVPEAETPLVAAKVVDLDAARIRQPLFSREMPVPAADPVAEERHETFVLEFRRSETASPEPAETDSDRFRRALAIEERSEAGQPIGAAEAEWLRTYQMTPEYTRQRMLFEDFGEAGLG</sequence>
<dbReference type="RefSeq" id="WP_390265229.1">
    <property type="nucleotide sequence ID" value="NZ_JBHUGH010000034.1"/>
</dbReference>
<keyword evidence="4" id="KW-1185">Reference proteome</keyword>